<name>A0A562YFE8_9FLAO</name>
<dbReference type="Gene3D" id="3.20.20.80">
    <property type="entry name" value="Glycosidases"/>
    <property type="match status" value="1"/>
</dbReference>
<feature type="region of interest" description="Disordered" evidence="1">
    <location>
        <begin position="24"/>
        <end position="48"/>
    </location>
</feature>
<dbReference type="AlphaFoldDB" id="A0A562YFE8"/>
<accession>A0A562YFE8</accession>
<gene>
    <name evidence="3" type="ORF">E1J38_005975</name>
</gene>
<keyword evidence="2" id="KW-0732">Signal</keyword>
<dbReference type="Proteomes" id="UP000295814">
    <property type="component" value="Unassembled WGS sequence"/>
</dbReference>
<keyword evidence="4" id="KW-1185">Reference proteome</keyword>
<protein>
    <recommendedName>
        <fullName evidence="5">Alpha-L-arabinofuranosidase</fullName>
    </recommendedName>
</protein>
<sequence length="474" mass="51968">MLKVQKIISLVLLGLIFACSTSDATDPNDSQFDDKDNNNPATGGGASNADITLSVDAADAVDIYPDIFGVNNDWRQIPDNTFSNFASTIKNIGTAVVRYPGGWESEFYAWTSNTTPGWNNTPSQPGASITSLKSHISNYSIVLPTAEAMNATVGSGQWNTAIANLKARTKEALTISNIGNGLVEIGNEWWLQFAGGVSRAQKLDKYVNVAMELAEYIESEYPNRTFKLLINGDYTQPQEFTTMKNKFTRAYAAIDGVALHTYTGYNTATHNISDLEERIKNCANNFNPNKNFKYLSEWMPSRDYNDRALYMEAANILPDIIHIYARAGSQAAAFWPPINTSIPGLGLTNWNYSKVFPTGQILGELADSYKGKSLKTTSNKFHLAAALQDANTMVLFITGGKESGKKVAVKINGFTISSIQTVERYVPFDYGNTAAAEPYITQTATAEISSDNEVVVDVNKQGLYQIYKIIVKGN</sequence>
<feature type="chain" id="PRO_5022785680" description="Alpha-L-arabinofuranosidase" evidence="2">
    <location>
        <begin position="25"/>
        <end position="474"/>
    </location>
</feature>
<reference evidence="3 4" key="1">
    <citation type="submission" date="2019-03" db="EMBL/GenBank/DDBJ databases">
        <authorList>
            <person name="Zhong Y.L."/>
        </authorList>
    </citation>
    <scope>NUCLEOTIDE SEQUENCE [LARGE SCALE GENOMIC DNA]</scope>
    <source>
        <strain evidence="3 4">W255</strain>
    </source>
</reference>
<evidence type="ECO:0000256" key="1">
    <source>
        <dbReference type="SAM" id="MobiDB-lite"/>
    </source>
</evidence>
<evidence type="ECO:0000313" key="3">
    <source>
        <dbReference type="EMBL" id="TWO33440.1"/>
    </source>
</evidence>
<dbReference type="OrthoDB" id="1196663at2"/>
<dbReference type="SUPFAM" id="SSF51445">
    <property type="entry name" value="(Trans)glycosidases"/>
    <property type="match status" value="1"/>
</dbReference>
<evidence type="ECO:0000256" key="2">
    <source>
        <dbReference type="SAM" id="SignalP"/>
    </source>
</evidence>
<dbReference type="InterPro" id="IPR017853">
    <property type="entry name" value="GH"/>
</dbReference>
<dbReference type="RefSeq" id="WP_133356262.1">
    <property type="nucleotide sequence ID" value="NZ_SMZJ02000003.1"/>
</dbReference>
<dbReference type="EMBL" id="SMZJ02000003">
    <property type="protein sequence ID" value="TWO33440.1"/>
    <property type="molecule type" value="Genomic_DNA"/>
</dbReference>
<reference evidence="3 4" key="2">
    <citation type="submission" date="2019-07" db="EMBL/GenBank/DDBJ databases">
        <title>Seonamhaeicola sp. W255 draft genome.</title>
        <authorList>
            <person name="Zhang X.-Y."/>
            <person name="Zhang R."/>
            <person name="Zhong Y.-L."/>
            <person name="Du Z.-J."/>
        </authorList>
    </citation>
    <scope>NUCLEOTIDE SEQUENCE [LARGE SCALE GENOMIC DNA]</scope>
    <source>
        <strain evidence="3 4">W255</strain>
    </source>
</reference>
<evidence type="ECO:0008006" key="5">
    <source>
        <dbReference type="Google" id="ProtNLM"/>
    </source>
</evidence>
<organism evidence="3 4">
    <name type="scientific">Seonamhaeicola sediminis</name>
    <dbReference type="NCBI Taxonomy" id="2528206"/>
    <lineage>
        <taxon>Bacteria</taxon>
        <taxon>Pseudomonadati</taxon>
        <taxon>Bacteroidota</taxon>
        <taxon>Flavobacteriia</taxon>
        <taxon>Flavobacteriales</taxon>
        <taxon>Flavobacteriaceae</taxon>
    </lineage>
</organism>
<dbReference type="PROSITE" id="PS51257">
    <property type="entry name" value="PROKAR_LIPOPROTEIN"/>
    <property type="match status" value="1"/>
</dbReference>
<evidence type="ECO:0000313" key="4">
    <source>
        <dbReference type="Proteomes" id="UP000295814"/>
    </source>
</evidence>
<proteinExistence type="predicted"/>
<comment type="caution">
    <text evidence="3">The sequence shown here is derived from an EMBL/GenBank/DDBJ whole genome shotgun (WGS) entry which is preliminary data.</text>
</comment>
<feature type="signal peptide" evidence="2">
    <location>
        <begin position="1"/>
        <end position="24"/>
    </location>
</feature>